<evidence type="ECO:0000313" key="2">
    <source>
        <dbReference type="Proteomes" id="UP000032142"/>
    </source>
</evidence>
<accession>A0A0B0PTV4</accession>
<keyword evidence="2" id="KW-1185">Reference proteome</keyword>
<dbReference type="AlphaFoldDB" id="A0A0B0PTV4"/>
<reference evidence="2" key="1">
    <citation type="submission" date="2014-09" db="EMBL/GenBank/DDBJ databases">
        <authorList>
            <person name="Mudge J."/>
            <person name="Ramaraj T."/>
            <person name="Lindquist I.E."/>
            <person name="Bharti A.K."/>
            <person name="Sundararajan A."/>
            <person name="Cameron C.T."/>
            <person name="Woodward J.E."/>
            <person name="May G.D."/>
            <person name="Brubaker C."/>
            <person name="Broadhvest J."/>
            <person name="Wilkins T.A."/>
        </authorList>
    </citation>
    <scope>NUCLEOTIDE SEQUENCE</scope>
    <source>
        <strain evidence="2">cv. AKA8401</strain>
    </source>
</reference>
<dbReference type="EMBL" id="KN444302">
    <property type="protein sequence ID" value="KHG28267.1"/>
    <property type="molecule type" value="Genomic_DNA"/>
</dbReference>
<protein>
    <submittedName>
        <fullName evidence="1">Uncharacterized protein</fullName>
    </submittedName>
</protein>
<organism evidence="1 2">
    <name type="scientific">Gossypium arboreum</name>
    <name type="common">Tree cotton</name>
    <name type="synonym">Gossypium nanking</name>
    <dbReference type="NCBI Taxonomy" id="29729"/>
    <lineage>
        <taxon>Eukaryota</taxon>
        <taxon>Viridiplantae</taxon>
        <taxon>Streptophyta</taxon>
        <taxon>Embryophyta</taxon>
        <taxon>Tracheophyta</taxon>
        <taxon>Spermatophyta</taxon>
        <taxon>Magnoliopsida</taxon>
        <taxon>eudicotyledons</taxon>
        <taxon>Gunneridae</taxon>
        <taxon>Pentapetalae</taxon>
        <taxon>rosids</taxon>
        <taxon>malvids</taxon>
        <taxon>Malvales</taxon>
        <taxon>Malvaceae</taxon>
        <taxon>Malvoideae</taxon>
        <taxon>Gossypium</taxon>
    </lineage>
</organism>
<name>A0A0B0PTV4_GOSAR</name>
<gene>
    <name evidence="1" type="ORF">F383_12640</name>
</gene>
<dbReference type="Proteomes" id="UP000032142">
    <property type="component" value="Unassembled WGS sequence"/>
</dbReference>
<sequence length="36" mass="4204">MNHSEIKKDTRIITHIVQCQRPRHGLTCNHILIPLS</sequence>
<evidence type="ECO:0000313" key="1">
    <source>
        <dbReference type="EMBL" id="KHG28267.1"/>
    </source>
</evidence>
<proteinExistence type="predicted"/>